<sequence>MASYRKRMSISQPYRGEWNLHIHNVQLGDTGDYSCRFGNDVIEQIDLMVEIAPTIQETHEMTFNEGDTCSLWCNVTGSPTPTVRWFWKSPHQSDGIGQDSTAEGNRLVFHNITRYYDNIYACLATNTAGEERREIRTHVNFGPEVDVFQNTVYATLGQEVTLHCAVEAYPMDGTLEWVFQINDSAIDNNWKYAVVPDKDMINDYNTLFLSMTIRQFQLGDEDYGQYICRTTNFNRGYSEKVILVRKPSENSEDGIIRNNVES</sequence>
<dbReference type="SUPFAM" id="SSF48726">
    <property type="entry name" value="Immunoglobulin"/>
    <property type="match status" value="3"/>
</dbReference>
<organism evidence="4 5">
    <name type="scientific">Sinanodonta woodiana</name>
    <name type="common">Chinese pond mussel</name>
    <name type="synonym">Anodonta woodiana</name>
    <dbReference type="NCBI Taxonomy" id="1069815"/>
    <lineage>
        <taxon>Eukaryota</taxon>
        <taxon>Metazoa</taxon>
        <taxon>Spiralia</taxon>
        <taxon>Lophotrochozoa</taxon>
        <taxon>Mollusca</taxon>
        <taxon>Bivalvia</taxon>
        <taxon>Autobranchia</taxon>
        <taxon>Heteroconchia</taxon>
        <taxon>Palaeoheterodonta</taxon>
        <taxon>Unionida</taxon>
        <taxon>Unionoidea</taxon>
        <taxon>Unionidae</taxon>
        <taxon>Unioninae</taxon>
        <taxon>Sinanodonta</taxon>
    </lineage>
</organism>
<dbReference type="PANTHER" id="PTHR45080:SF8">
    <property type="entry name" value="IG-LIKE DOMAIN-CONTAINING PROTEIN"/>
    <property type="match status" value="1"/>
</dbReference>
<keyword evidence="5" id="KW-1185">Reference proteome</keyword>
<dbReference type="InterPro" id="IPR003599">
    <property type="entry name" value="Ig_sub"/>
</dbReference>
<dbReference type="Gene3D" id="2.60.40.10">
    <property type="entry name" value="Immunoglobulins"/>
    <property type="match status" value="3"/>
</dbReference>
<name>A0ABD3W0M6_SINWO</name>
<protein>
    <recommendedName>
        <fullName evidence="3">Ig-like domain-containing protein</fullName>
    </recommendedName>
</protein>
<dbReference type="InterPro" id="IPR036179">
    <property type="entry name" value="Ig-like_dom_sf"/>
</dbReference>
<feature type="domain" description="Ig-like" evidence="3">
    <location>
        <begin position="53"/>
        <end position="136"/>
    </location>
</feature>
<dbReference type="Proteomes" id="UP001634394">
    <property type="component" value="Unassembled WGS sequence"/>
</dbReference>
<dbReference type="InterPro" id="IPR007110">
    <property type="entry name" value="Ig-like_dom"/>
</dbReference>
<dbReference type="InterPro" id="IPR050958">
    <property type="entry name" value="Cell_Adh-Cytoskel_Orgn"/>
</dbReference>
<dbReference type="Pfam" id="PF13927">
    <property type="entry name" value="Ig_3"/>
    <property type="match status" value="2"/>
</dbReference>
<accession>A0ABD3W0M6</accession>
<evidence type="ECO:0000313" key="5">
    <source>
        <dbReference type="Proteomes" id="UP001634394"/>
    </source>
</evidence>
<keyword evidence="2" id="KW-1015">Disulfide bond</keyword>
<dbReference type="SMART" id="SM00409">
    <property type="entry name" value="IG"/>
    <property type="match status" value="2"/>
</dbReference>
<gene>
    <name evidence="4" type="ORF">ACJMK2_044321</name>
</gene>
<comment type="caution">
    <text evidence="4">The sequence shown here is derived from an EMBL/GenBank/DDBJ whole genome shotgun (WGS) entry which is preliminary data.</text>
</comment>
<dbReference type="SMART" id="SM00408">
    <property type="entry name" value="IGc2"/>
    <property type="match status" value="2"/>
</dbReference>
<keyword evidence="1" id="KW-0732">Signal</keyword>
<evidence type="ECO:0000256" key="2">
    <source>
        <dbReference type="ARBA" id="ARBA00023157"/>
    </source>
</evidence>
<reference evidence="4 5" key="1">
    <citation type="submission" date="2024-11" db="EMBL/GenBank/DDBJ databases">
        <title>Chromosome-level genome assembly of the freshwater bivalve Anodonta woodiana.</title>
        <authorList>
            <person name="Chen X."/>
        </authorList>
    </citation>
    <scope>NUCLEOTIDE SEQUENCE [LARGE SCALE GENOMIC DNA]</scope>
    <source>
        <strain evidence="4">MN2024</strain>
        <tissue evidence="4">Gills</tissue>
    </source>
</reference>
<dbReference type="InterPro" id="IPR003598">
    <property type="entry name" value="Ig_sub2"/>
</dbReference>
<dbReference type="AlphaFoldDB" id="A0ABD3W0M6"/>
<dbReference type="PANTHER" id="PTHR45080">
    <property type="entry name" value="CONTACTIN 5"/>
    <property type="match status" value="1"/>
</dbReference>
<evidence type="ECO:0000313" key="4">
    <source>
        <dbReference type="EMBL" id="KAL3867090.1"/>
    </source>
</evidence>
<evidence type="ECO:0000259" key="3">
    <source>
        <dbReference type="PROSITE" id="PS50835"/>
    </source>
</evidence>
<evidence type="ECO:0000256" key="1">
    <source>
        <dbReference type="ARBA" id="ARBA00022729"/>
    </source>
</evidence>
<dbReference type="EMBL" id="JBJQND010000009">
    <property type="protein sequence ID" value="KAL3867090.1"/>
    <property type="molecule type" value="Genomic_DNA"/>
</dbReference>
<proteinExistence type="predicted"/>
<feature type="domain" description="Ig-like" evidence="3">
    <location>
        <begin position="143"/>
        <end position="244"/>
    </location>
</feature>
<dbReference type="InterPro" id="IPR013783">
    <property type="entry name" value="Ig-like_fold"/>
</dbReference>
<dbReference type="PROSITE" id="PS50835">
    <property type="entry name" value="IG_LIKE"/>
    <property type="match status" value="2"/>
</dbReference>